<proteinExistence type="predicted"/>
<dbReference type="PATRIC" id="fig|1177179.3.peg.3288"/>
<evidence type="ECO:0000259" key="6">
    <source>
        <dbReference type="PROSITE" id="PS51123"/>
    </source>
</evidence>
<keyword evidence="8" id="KW-1185">Reference proteome</keyword>
<dbReference type="PROSITE" id="PS51123">
    <property type="entry name" value="OMPA_2"/>
    <property type="match status" value="1"/>
</dbReference>
<dbReference type="InterPro" id="IPR006664">
    <property type="entry name" value="OMP_bac"/>
</dbReference>
<dbReference type="PRINTS" id="PR01021">
    <property type="entry name" value="OMPADOMAIN"/>
</dbReference>
<dbReference type="EMBL" id="AMRJ01000049">
    <property type="protein sequence ID" value="EKF72838.1"/>
    <property type="molecule type" value="Genomic_DNA"/>
</dbReference>
<dbReference type="eggNOG" id="COG2885">
    <property type="taxonomic scope" value="Bacteria"/>
</dbReference>
<comment type="subcellular location">
    <subcellularLocation>
        <location evidence="1">Cell outer membrane</location>
    </subcellularLocation>
</comment>
<sequence length="211" mass="23309">MMKKSNAVMLTATSLFVLQAGCVAPSPEEAWPGYRTDGSGQLLKTADGHCWRTTGWTENKAVPECDVAITGEPVAEVENSEPVRNEVIEIAAPEVLRVTFAFDAADLTKESRIALKAWYQDVARLERPVVEIDGYSDPLGGYAYNQKLARRRAQAVASWWKQQSGDIATLQVEGHGEDSAVSGYRCQSVSVENLKSCYQQDRRVELRIQGK</sequence>
<dbReference type="InterPro" id="IPR036737">
    <property type="entry name" value="OmpA-like_sf"/>
</dbReference>
<keyword evidence="3" id="KW-0998">Cell outer membrane</keyword>
<evidence type="ECO:0000313" key="8">
    <source>
        <dbReference type="Proteomes" id="UP000010164"/>
    </source>
</evidence>
<dbReference type="AlphaFoldDB" id="L0W800"/>
<dbReference type="GO" id="GO:0009279">
    <property type="term" value="C:cell outer membrane"/>
    <property type="evidence" value="ECO:0007669"/>
    <property type="project" value="UniProtKB-SubCell"/>
</dbReference>
<dbReference type="Pfam" id="PF00691">
    <property type="entry name" value="OmpA"/>
    <property type="match status" value="1"/>
</dbReference>
<dbReference type="STRING" id="1177179.A11A3_16727"/>
<dbReference type="PANTHER" id="PTHR30329">
    <property type="entry name" value="STATOR ELEMENT OF FLAGELLAR MOTOR COMPLEX"/>
    <property type="match status" value="1"/>
</dbReference>
<evidence type="ECO:0000256" key="4">
    <source>
        <dbReference type="PROSITE-ProRule" id="PRU00473"/>
    </source>
</evidence>
<gene>
    <name evidence="7" type="ORF">A11A3_16727</name>
</gene>
<comment type="caution">
    <text evidence="7">The sequence shown here is derived from an EMBL/GenBank/DDBJ whole genome shotgun (WGS) entry which is preliminary data.</text>
</comment>
<keyword evidence="2 4" id="KW-0472">Membrane</keyword>
<evidence type="ECO:0000256" key="1">
    <source>
        <dbReference type="ARBA" id="ARBA00004442"/>
    </source>
</evidence>
<evidence type="ECO:0000256" key="2">
    <source>
        <dbReference type="ARBA" id="ARBA00023136"/>
    </source>
</evidence>
<dbReference type="SUPFAM" id="SSF103088">
    <property type="entry name" value="OmpA-like"/>
    <property type="match status" value="1"/>
</dbReference>
<organism evidence="7 8">
    <name type="scientific">Alcanivorax hongdengensis A-11-3</name>
    <dbReference type="NCBI Taxonomy" id="1177179"/>
    <lineage>
        <taxon>Bacteria</taxon>
        <taxon>Pseudomonadati</taxon>
        <taxon>Pseudomonadota</taxon>
        <taxon>Gammaproteobacteria</taxon>
        <taxon>Oceanospirillales</taxon>
        <taxon>Alcanivoracaceae</taxon>
        <taxon>Alcanivorax</taxon>
    </lineage>
</organism>
<dbReference type="InterPro" id="IPR050330">
    <property type="entry name" value="Bact_OuterMem_StrucFunc"/>
</dbReference>
<feature type="chain" id="PRO_5003947753" evidence="5">
    <location>
        <begin position="21"/>
        <end position="211"/>
    </location>
</feature>
<evidence type="ECO:0000256" key="5">
    <source>
        <dbReference type="SAM" id="SignalP"/>
    </source>
</evidence>
<protein>
    <submittedName>
        <fullName evidence="7">OmpA/MotB domain-containing protein</fullName>
    </submittedName>
</protein>
<feature type="signal peptide" evidence="5">
    <location>
        <begin position="1"/>
        <end position="20"/>
    </location>
</feature>
<dbReference type="Gene3D" id="3.30.1330.60">
    <property type="entry name" value="OmpA-like domain"/>
    <property type="match status" value="1"/>
</dbReference>
<feature type="domain" description="OmpA-like" evidence="6">
    <location>
        <begin position="87"/>
        <end position="211"/>
    </location>
</feature>
<evidence type="ECO:0000313" key="7">
    <source>
        <dbReference type="EMBL" id="EKF72838.1"/>
    </source>
</evidence>
<keyword evidence="5" id="KW-0732">Signal</keyword>
<accession>L0W800</accession>
<dbReference type="CDD" id="cd07185">
    <property type="entry name" value="OmpA_C-like"/>
    <property type="match status" value="1"/>
</dbReference>
<evidence type="ECO:0000256" key="3">
    <source>
        <dbReference type="ARBA" id="ARBA00023237"/>
    </source>
</evidence>
<name>L0W800_9GAMM</name>
<dbReference type="InterPro" id="IPR006665">
    <property type="entry name" value="OmpA-like"/>
</dbReference>
<dbReference type="Proteomes" id="UP000010164">
    <property type="component" value="Unassembled WGS sequence"/>
</dbReference>
<dbReference type="PANTHER" id="PTHR30329:SF21">
    <property type="entry name" value="LIPOPROTEIN YIAD-RELATED"/>
    <property type="match status" value="1"/>
</dbReference>
<reference evidence="7 8" key="1">
    <citation type="journal article" date="2012" name="J. Bacteriol.">
        <title>Genome Sequence of the Alkane-Degrading Bacterium Alcanivorax hongdengensis Type Strain A-11-3.</title>
        <authorList>
            <person name="Lai Q."/>
            <person name="Shao Z."/>
        </authorList>
    </citation>
    <scope>NUCLEOTIDE SEQUENCE [LARGE SCALE GENOMIC DNA]</scope>
    <source>
        <strain evidence="7 8">A-11-3</strain>
    </source>
</reference>